<name>A0A4Z2FXU7_9TELE</name>
<reference evidence="2 3" key="1">
    <citation type="submission" date="2019-03" db="EMBL/GenBank/DDBJ databases">
        <title>First draft genome of Liparis tanakae, snailfish: a comprehensive survey of snailfish specific genes.</title>
        <authorList>
            <person name="Kim W."/>
            <person name="Song I."/>
            <person name="Jeong J.-H."/>
            <person name="Kim D."/>
            <person name="Kim S."/>
            <person name="Ryu S."/>
            <person name="Song J.Y."/>
            <person name="Lee S.K."/>
        </authorList>
    </citation>
    <scope>NUCLEOTIDE SEQUENCE [LARGE SCALE GENOMIC DNA]</scope>
    <source>
        <tissue evidence="2">Muscle</tissue>
    </source>
</reference>
<dbReference type="EMBL" id="SRLO01000807">
    <property type="protein sequence ID" value="TNN46116.1"/>
    <property type="molecule type" value="Genomic_DNA"/>
</dbReference>
<evidence type="ECO:0000313" key="3">
    <source>
        <dbReference type="Proteomes" id="UP000314294"/>
    </source>
</evidence>
<dbReference type="Proteomes" id="UP000314294">
    <property type="component" value="Unassembled WGS sequence"/>
</dbReference>
<accession>A0A4Z2FXU7</accession>
<sequence length="84" mass="9288">MKKEVEEGGERKEEEEEILLPISQSNSLHLPLITSLVPHYLHLVLTPFSPAAHPLDKEPHGPGGRMKKGACDRQSVELMGPQTP</sequence>
<organism evidence="2 3">
    <name type="scientific">Liparis tanakae</name>
    <name type="common">Tanaka's snailfish</name>
    <dbReference type="NCBI Taxonomy" id="230148"/>
    <lineage>
        <taxon>Eukaryota</taxon>
        <taxon>Metazoa</taxon>
        <taxon>Chordata</taxon>
        <taxon>Craniata</taxon>
        <taxon>Vertebrata</taxon>
        <taxon>Euteleostomi</taxon>
        <taxon>Actinopterygii</taxon>
        <taxon>Neopterygii</taxon>
        <taxon>Teleostei</taxon>
        <taxon>Neoteleostei</taxon>
        <taxon>Acanthomorphata</taxon>
        <taxon>Eupercaria</taxon>
        <taxon>Perciformes</taxon>
        <taxon>Cottioidei</taxon>
        <taxon>Cottales</taxon>
        <taxon>Liparidae</taxon>
        <taxon>Liparis</taxon>
    </lineage>
</organism>
<evidence type="ECO:0000313" key="2">
    <source>
        <dbReference type="EMBL" id="TNN46116.1"/>
    </source>
</evidence>
<gene>
    <name evidence="2" type="ORF">EYF80_043693</name>
</gene>
<keyword evidence="3" id="KW-1185">Reference proteome</keyword>
<comment type="caution">
    <text evidence="2">The sequence shown here is derived from an EMBL/GenBank/DDBJ whole genome shotgun (WGS) entry which is preliminary data.</text>
</comment>
<dbReference type="AlphaFoldDB" id="A0A4Z2FXU7"/>
<feature type="region of interest" description="Disordered" evidence="1">
    <location>
        <begin position="54"/>
        <end position="84"/>
    </location>
</feature>
<proteinExistence type="predicted"/>
<protein>
    <submittedName>
        <fullName evidence="2">Uncharacterized protein</fullName>
    </submittedName>
</protein>
<evidence type="ECO:0000256" key="1">
    <source>
        <dbReference type="SAM" id="MobiDB-lite"/>
    </source>
</evidence>